<keyword evidence="3" id="KW-0007">Acetylation</keyword>
<evidence type="ECO:0008006" key="10">
    <source>
        <dbReference type="Google" id="ProtNLM"/>
    </source>
</evidence>
<evidence type="ECO:0000256" key="6">
    <source>
        <dbReference type="SAM" id="Coils"/>
    </source>
</evidence>
<accession>A5DP78</accession>
<dbReference type="NCBIfam" id="TIGR01011">
    <property type="entry name" value="rpsB_bact"/>
    <property type="match status" value="1"/>
</dbReference>
<dbReference type="RefSeq" id="XP_001483124.2">
    <property type="nucleotide sequence ID" value="XM_001483074.1"/>
</dbReference>
<proteinExistence type="inferred from homology"/>
<evidence type="ECO:0000256" key="3">
    <source>
        <dbReference type="ARBA" id="ARBA00022990"/>
    </source>
</evidence>
<dbReference type="EMBL" id="CH408160">
    <property type="protein sequence ID" value="EDK40981.2"/>
    <property type="molecule type" value="Genomic_DNA"/>
</dbReference>
<dbReference type="PANTHER" id="PTHR12534">
    <property type="entry name" value="30S RIBOSOMAL PROTEIN S2 PROKARYOTIC AND ORGANELLAR"/>
    <property type="match status" value="1"/>
</dbReference>
<dbReference type="HOGENOM" id="CLU_040318_4_3_1"/>
<dbReference type="InParanoid" id="A5DP78"/>
<dbReference type="eggNOG" id="KOG0832">
    <property type="taxonomic scope" value="Eukaryota"/>
</dbReference>
<feature type="coiled-coil region" evidence="6">
    <location>
        <begin position="64"/>
        <end position="120"/>
    </location>
</feature>
<dbReference type="GO" id="GO:0005763">
    <property type="term" value="C:mitochondrial small ribosomal subunit"/>
    <property type="evidence" value="ECO:0007669"/>
    <property type="project" value="EnsemblFungi"/>
</dbReference>
<dbReference type="HAMAP" id="MF_00291_B">
    <property type="entry name" value="Ribosomal_uS2_B"/>
    <property type="match status" value="1"/>
</dbReference>
<comment type="similarity">
    <text evidence="1 5">Belongs to the universal ribosomal protein uS2 family.</text>
</comment>
<dbReference type="InterPro" id="IPR005706">
    <property type="entry name" value="Ribosomal_uS2_bac/mit/plastid"/>
</dbReference>
<evidence type="ECO:0000256" key="4">
    <source>
        <dbReference type="ARBA" id="ARBA00023274"/>
    </source>
</evidence>
<gene>
    <name evidence="8" type="ORF">PGUG_05079</name>
</gene>
<dbReference type="PANTHER" id="PTHR12534:SF0">
    <property type="entry name" value="SMALL RIBOSOMAL SUBUNIT PROTEIN US2M"/>
    <property type="match status" value="1"/>
</dbReference>
<keyword evidence="4 5" id="KW-0687">Ribonucleoprotein</keyword>
<dbReference type="PROSITE" id="PS00963">
    <property type="entry name" value="RIBOSOMAL_S2_2"/>
    <property type="match status" value="1"/>
</dbReference>
<name>A5DP78_PICGU</name>
<dbReference type="Pfam" id="PF00318">
    <property type="entry name" value="Ribosomal_S2"/>
    <property type="match status" value="1"/>
</dbReference>
<reference evidence="8 9" key="1">
    <citation type="journal article" date="2009" name="Nature">
        <title>Evolution of pathogenicity and sexual reproduction in eight Candida genomes.</title>
        <authorList>
            <person name="Butler G."/>
            <person name="Rasmussen M.D."/>
            <person name="Lin M.F."/>
            <person name="Santos M.A."/>
            <person name="Sakthikumar S."/>
            <person name="Munro C.A."/>
            <person name="Rheinbay E."/>
            <person name="Grabherr M."/>
            <person name="Forche A."/>
            <person name="Reedy J.L."/>
            <person name="Agrafioti I."/>
            <person name="Arnaud M.B."/>
            <person name="Bates S."/>
            <person name="Brown A.J."/>
            <person name="Brunke S."/>
            <person name="Costanzo M.C."/>
            <person name="Fitzpatrick D.A."/>
            <person name="de Groot P.W."/>
            <person name="Harris D."/>
            <person name="Hoyer L.L."/>
            <person name="Hube B."/>
            <person name="Klis F.M."/>
            <person name="Kodira C."/>
            <person name="Lennard N."/>
            <person name="Logue M.E."/>
            <person name="Martin R."/>
            <person name="Neiman A.M."/>
            <person name="Nikolaou E."/>
            <person name="Quail M.A."/>
            <person name="Quinn J."/>
            <person name="Santos M.C."/>
            <person name="Schmitzberger F.F."/>
            <person name="Sherlock G."/>
            <person name="Shah P."/>
            <person name="Silverstein K.A."/>
            <person name="Skrzypek M.S."/>
            <person name="Soll D."/>
            <person name="Staggs R."/>
            <person name="Stansfield I."/>
            <person name="Stumpf M.P."/>
            <person name="Sudbery P.E."/>
            <person name="Srikantha T."/>
            <person name="Zeng Q."/>
            <person name="Berman J."/>
            <person name="Berriman M."/>
            <person name="Heitman J."/>
            <person name="Gow N.A."/>
            <person name="Lorenz M.C."/>
            <person name="Birren B.W."/>
            <person name="Kellis M."/>
            <person name="Cuomo C.A."/>
        </authorList>
    </citation>
    <scope>NUCLEOTIDE SEQUENCE [LARGE SCALE GENOMIC DNA]</scope>
    <source>
        <strain evidence="9">ATCC 6260 / CBS 566 / DSM 6381 / JCM 1539 / NBRC 10279 / NRRL Y-324</strain>
    </source>
</reference>
<keyword evidence="6" id="KW-0175">Coiled coil</keyword>
<evidence type="ECO:0000256" key="7">
    <source>
        <dbReference type="SAM" id="MobiDB-lite"/>
    </source>
</evidence>
<keyword evidence="9" id="KW-1185">Reference proteome</keyword>
<dbReference type="Proteomes" id="UP000001997">
    <property type="component" value="Unassembled WGS sequence"/>
</dbReference>
<feature type="compositionally biased region" description="Polar residues" evidence="7">
    <location>
        <begin position="169"/>
        <end position="183"/>
    </location>
</feature>
<dbReference type="FunFam" id="3.40.50.10490:FF:000055">
    <property type="entry name" value="Mitochondrial ribosomal protein"/>
    <property type="match status" value="1"/>
</dbReference>
<dbReference type="Gene3D" id="3.40.50.10490">
    <property type="entry name" value="Glucose-6-phosphate isomerase like protein, domain 1"/>
    <property type="match status" value="1"/>
</dbReference>
<dbReference type="KEGG" id="pgu:PGUG_05079"/>
<dbReference type="InterPro" id="IPR018130">
    <property type="entry name" value="Ribosomal_uS2_CS"/>
</dbReference>
<dbReference type="AlphaFoldDB" id="A5DP78"/>
<dbReference type="InterPro" id="IPR023591">
    <property type="entry name" value="Ribosomal_uS2_flav_dom_sf"/>
</dbReference>
<keyword evidence="2 5" id="KW-0689">Ribosomal protein</keyword>
<dbReference type="GO" id="GO:0003735">
    <property type="term" value="F:structural constituent of ribosome"/>
    <property type="evidence" value="ECO:0007669"/>
    <property type="project" value="EnsemblFungi"/>
</dbReference>
<feature type="region of interest" description="Disordered" evidence="7">
    <location>
        <begin position="157"/>
        <end position="187"/>
    </location>
</feature>
<evidence type="ECO:0000256" key="5">
    <source>
        <dbReference type="RuleBase" id="RU003631"/>
    </source>
</evidence>
<organism evidence="8 9">
    <name type="scientific">Meyerozyma guilliermondii (strain ATCC 6260 / CBS 566 / DSM 6381 / JCM 1539 / NBRC 10279 / NRRL Y-324)</name>
    <name type="common">Yeast</name>
    <name type="synonym">Candida guilliermondii</name>
    <dbReference type="NCBI Taxonomy" id="294746"/>
    <lineage>
        <taxon>Eukaryota</taxon>
        <taxon>Fungi</taxon>
        <taxon>Dikarya</taxon>
        <taxon>Ascomycota</taxon>
        <taxon>Saccharomycotina</taxon>
        <taxon>Pichiomycetes</taxon>
        <taxon>Debaryomycetaceae</taxon>
        <taxon>Meyerozyma</taxon>
    </lineage>
</organism>
<dbReference type="PRINTS" id="PR00395">
    <property type="entry name" value="RIBOSOMALS2"/>
</dbReference>
<dbReference type="OMA" id="RNCINEC"/>
<dbReference type="SUPFAM" id="SSF52313">
    <property type="entry name" value="Ribosomal protein S2"/>
    <property type="match status" value="1"/>
</dbReference>
<dbReference type="GeneID" id="5124576"/>
<dbReference type="FunCoup" id="A5DP78">
    <property type="interactions" value="745"/>
</dbReference>
<evidence type="ECO:0000313" key="8">
    <source>
        <dbReference type="EMBL" id="EDK40981.2"/>
    </source>
</evidence>
<evidence type="ECO:0000256" key="2">
    <source>
        <dbReference type="ARBA" id="ARBA00022980"/>
    </source>
</evidence>
<dbReference type="InterPro" id="IPR001865">
    <property type="entry name" value="Ribosomal_uS2"/>
</dbReference>
<sequence>MSEKNSRGRFTLSFVTMYSTSRIGSMRRTLLPRSTVFRCQRASLSVVAEEEVQINQRELRERAMMEALAREEEATAKAKALRELKDKTKEQILLLNKTPSTLMEERLRSLQNDLDNVADQDKVKQLDEELEEFMFASMNLPSSEVQNKPWYVPGATAEVDQSGRDDSTSRIQSTTSNSFTNVYPNLKPTPDYRPYSSQELYLRQLSHLNQSGNLGSTLSDVYVPRNEVKKPNTINDVTIASLLAAGCHLGHAKSMWRPSTQPYIYGEYKGIHLIDLQETISALKRATSVMKGVAKKGGIILYVGTLKHWEQHRALEEAAERSNGYYVSKRWIPGTITNFTEVSKQVGGGQRQEIDIADEPTNRQIGEDEAASVLKPDLVVILNPVENRNCINECIKSRIPTIGLCDTNMEPSLLTYPIPCNDDSTRASSYMTGILSTAAEEGREERIAFAQSQQSR</sequence>
<dbReference type="CDD" id="cd01425">
    <property type="entry name" value="RPS2"/>
    <property type="match status" value="1"/>
</dbReference>
<evidence type="ECO:0000256" key="1">
    <source>
        <dbReference type="ARBA" id="ARBA00006242"/>
    </source>
</evidence>
<dbReference type="OrthoDB" id="2320368at2759"/>
<protein>
    <recommendedName>
        <fullName evidence="10">Ribosomal protein S2</fullName>
    </recommendedName>
</protein>
<dbReference type="VEuPathDB" id="FungiDB:PGUG_05079"/>
<evidence type="ECO:0000313" key="9">
    <source>
        <dbReference type="Proteomes" id="UP000001997"/>
    </source>
</evidence>
<dbReference type="GO" id="GO:0006412">
    <property type="term" value="P:translation"/>
    <property type="evidence" value="ECO:0007669"/>
    <property type="project" value="InterPro"/>
</dbReference>
<dbReference type="STRING" id="294746.A5DP78"/>